<evidence type="ECO:0000256" key="3">
    <source>
        <dbReference type="ARBA" id="ARBA00023082"/>
    </source>
</evidence>
<dbReference type="NCBIfam" id="TIGR02989">
    <property type="entry name" value="Sig-70_gvs1"/>
    <property type="match status" value="1"/>
</dbReference>
<proteinExistence type="inferred from homology"/>
<feature type="domain" description="RNA polymerase sigma-70 region 2" evidence="5">
    <location>
        <begin position="29"/>
        <end position="94"/>
    </location>
</feature>
<dbReference type="SUPFAM" id="SSF88659">
    <property type="entry name" value="Sigma3 and sigma4 domains of RNA polymerase sigma factors"/>
    <property type="match status" value="1"/>
</dbReference>
<dbReference type="InterPro" id="IPR007627">
    <property type="entry name" value="RNA_pol_sigma70_r2"/>
</dbReference>
<evidence type="ECO:0000256" key="4">
    <source>
        <dbReference type="ARBA" id="ARBA00023163"/>
    </source>
</evidence>
<evidence type="ECO:0000256" key="2">
    <source>
        <dbReference type="ARBA" id="ARBA00023015"/>
    </source>
</evidence>
<dbReference type="InterPro" id="IPR014331">
    <property type="entry name" value="RNA_pol_sigma70_ECF_RHOBA"/>
</dbReference>
<evidence type="ECO:0000313" key="6">
    <source>
        <dbReference type="EMBL" id="MCO6042827.1"/>
    </source>
</evidence>
<dbReference type="EMBL" id="JAMXLR010000011">
    <property type="protein sequence ID" value="MCO6042827.1"/>
    <property type="molecule type" value="Genomic_DNA"/>
</dbReference>
<dbReference type="Pfam" id="PF04542">
    <property type="entry name" value="Sigma70_r2"/>
    <property type="match status" value="1"/>
</dbReference>
<dbReference type="GO" id="GO:0006352">
    <property type="term" value="P:DNA-templated transcription initiation"/>
    <property type="evidence" value="ECO:0007669"/>
    <property type="project" value="InterPro"/>
</dbReference>
<dbReference type="PANTHER" id="PTHR43133">
    <property type="entry name" value="RNA POLYMERASE ECF-TYPE SIGMA FACTO"/>
    <property type="match status" value="1"/>
</dbReference>
<dbReference type="InterPro" id="IPR039425">
    <property type="entry name" value="RNA_pol_sigma-70-like"/>
</dbReference>
<dbReference type="SUPFAM" id="SSF88946">
    <property type="entry name" value="Sigma2 domain of RNA polymerase sigma factors"/>
    <property type="match status" value="1"/>
</dbReference>
<dbReference type="NCBIfam" id="TIGR02937">
    <property type="entry name" value="sigma70-ECF"/>
    <property type="match status" value="1"/>
</dbReference>
<keyword evidence="7" id="KW-1185">Reference proteome</keyword>
<protein>
    <submittedName>
        <fullName evidence="6">Sigma-70 family RNA polymerase sigma factor</fullName>
    </submittedName>
</protein>
<dbReference type="AlphaFoldDB" id="A0A9X2F5W3"/>
<comment type="caution">
    <text evidence="6">The sequence shown here is derived from an EMBL/GenBank/DDBJ whole genome shotgun (WGS) entry which is preliminary data.</text>
</comment>
<dbReference type="PANTHER" id="PTHR43133:SF51">
    <property type="entry name" value="RNA POLYMERASE SIGMA FACTOR"/>
    <property type="match status" value="1"/>
</dbReference>
<keyword evidence="2" id="KW-0805">Transcription regulation</keyword>
<comment type="similarity">
    <text evidence="1">Belongs to the sigma-70 factor family. ECF subfamily.</text>
</comment>
<dbReference type="Proteomes" id="UP001155241">
    <property type="component" value="Unassembled WGS sequence"/>
</dbReference>
<dbReference type="InterPro" id="IPR013324">
    <property type="entry name" value="RNA_pol_sigma_r3/r4-like"/>
</dbReference>
<evidence type="ECO:0000259" key="5">
    <source>
        <dbReference type="Pfam" id="PF04542"/>
    </source>
</evidence>
<accession>A0A9X2F5W3</accession>
<evidence type="ECO:0000313" key="7">
    <source>
        <dbReference type="Proteomes" id="UP001155241"/>
    </source>
</evidence>
<keyword evidence="4" id="KW-0804">Transcription</keyword>
<dbReference type="Gene3D" id="1.10.1740.10">
    <property type="match status" value="1"/>
</dbReference>
<evidence type="ECO:0000256" key="1">
    <source>
        <dbReference type="ARBA" id="ARBA00010641"/>
    </source>
</evidence>
<sequence length="192" mass="22024">MASDSNSNHRVGGCEGSADLEERFIQLLTDEQPKLLNYIAMLLGDPHSARNVLQDTNLVIWRKSADFEMGTSFSAWTRKIAFWQVQAYVRDQKRDRHVFSDELLAQLAGQEDEFVLDEEDTRRIALRHCLPQLSRSHLDLIRQRYEEDTPIAVLAKRSGKSAPAIRMGLMRLRRVLLRCIQKELGYQGPSIG</sequence>
<gene>
    <name evidence="6" type="ORF">NG895_02800</name>
</gene>
<dbReference type="GO" id="GO:0016987">
    <property type="term" value="F:sigma factor activity"/>
    <property type="evidence" value="ECO:0007669"/>
    <property type="project" value="UniProtKB-KW"/>
</dbReference>
<name>A0A9X2F5W3_9BACT</name>
<dbReference type="RefSeq" id="WP_252850927.1">
    <property type="nucleotide sequence ID" value="NZ_JAMXLR010000011.1"/>
</dbReference>
<dbReference type="InterPro" id="IPR013325">
    <property type="entry name" value="RNA_pol_sigma_r2"/>
</dbReference>
<reference evidence="6" key="1">
    <citation type="submission" date="2022-06" db="EMBL/GenBank/DDBJ databases">
        <title>Aeoliella straminimaris, a novel planctomycete from sediments.</title>
        <authorList>
            <person name="Vitorino I.R."/>
            <person name="Lage O.M."/>
        </authorList>
    </citation>
    <scope>NUCLEOTIDE SEQUENCE</scope>
    <source>
        <strain evidence="6">ICT_H6.2</strain>
    </source>
</reference>
<organism evidence="6 7">
    <name type="scientific">Aeoliella straminimaris</name>
    <dbReference type="NCBI Taxonomy" id="2954799"/>
    <lineage>
        <taxon>Bacteria</taxon>
        <taxon>Pseudomonadati</taxon>
        <taxon>Planctomycetota</taxon>
        <taxon>Planctomycetia</taxon>
        <taxon>Pirellulales</taxon>
        <taxon>Lacipirellulaceae</taxon>
        <taxon>Aeoliella</taxon>
    </lineage>
</organism>
<dbReference type="InterPro" id="IPR014284">
    <property type="entry name" value="RNA_pol_sigma-70_dom"/>
</dbReference>
<keyword evidence="3" id="KW-0731">Sigma factor</keyword>